<sequence>MNFSQNNLNPVSETFVHGVSTAVFRQTRLWLVLVGALFLSLERSAEALRLAPTAGSALSLVAMWWDSLFQHKQSA</sequence>
<reference evidence="1 2" key="1">
    <citation type="journal article" date="2019" name="Nat. Ecol. Evol.">
        <title>Megaphylogeny resolves global patterns of mushroom evolution.</title>
        <authorList>
            <person name="Varga T."/>
            <person name="Krizsan K."/>
            <person name="Foldi C."/>
            <person name="Dima B."/>
            <person name="Sanchez-Garcia M."/>
            <person name="Sanchez-Ramirez S."/>
            <person name="Szollosi G.J."/>
            <person name="Szarkandi J.G."/>
            <person name="Papp V."/>
            <person name="Albert L."/>
            <person name="Andreopoulos W."/>
            <person name="Angelini C."/>
            <person name="Antonin V."/>
            <person name="Barry K.W."/>
            <person name="Bougher N.L."/>
            <person name="Buchanan P."/>
            <person name="Buyck B."/>
            <person name="Bense V."/>
            <person name="Catcheside P."/>
            <person name="Chovatia M."/>
            <person name="Cooper J."/>
            <person name="Damon W."/>
            <person name="Desjardin D."/>
            <person name="Finy P."/>
            <person name="Geml J."/>
            <person name="Haridas S."/>
            <person name="Hughes K."/>
            <person name="Justo A."/>
            <person name="Karasinski D."/>
            <person name="Kautmanova I."/>
            <person name="Kiss B."/>
            <person name="Kocsube S."/>
            <person name="Kotiranta H."/>
            <person name="LaButti K.M."/>
            <person name="Lechner B.E."/>
            <person name="Liimatainen K."/>
            <person name="Lipzen A."/>
            <person name="Lukacs Z."/>
            <person name="Mihaltcheva S."/>
            <person name="Morgado L.N."/>
            <person name="Niskanen T."/>
            <person name="Noordeloos M.E."/>
            <person name="Ohm R.A."/>
            <person name="Ortiz-Santana B."/>
            <person name="Ovrebo C."/>
            <person name="Racz N."/>
            <person name="Riley R."/>
            <person name="Savchenko A."/>
            <person name="Shiryaev A."/>
            <person name="Soop K."/>
            <person name="Spirin V."/>
            <person name="Szebenyi C."/>
            <person name="Tomsovsky M."/>
            <person name="Tulloss R.E."/>
            <person name="Uehling J."/>
            <person name="Grigoriev I.V."/>
            <person name="Vagvolgyi C."/>
            <person name="Papp T."/>
            <person name="Martin F.M."/>
            <person name="Miettinen O."/>
            <person name="Hibbett D.S."/>
            <person name="Nagy L.G."/>
        </authorList>
    </citation>
    <scope>NUCLEOTIDE SEQUENCE [LARGE SCALE GENOMIC DNA]</scope>
    <source>
        <strain evidence="1 2">CBS 309.79</strain>
    </source>
</reference>
<dbReference type="AlphaFoldDB" id="A0A5C3QAS0"/>
<organism evidence="1 2">
    <name type="scientific">Pterulicium gracile</name>
    <dbReference type="NCBI Taxonomy" id="1884261"/>
    <lineage>
        <taxon>Eukaryota</taxon>
        <taxon>Fungi</taxon>
        <taxon>Dikarya</taxon>
        <taxon>Basidiomycota</taxon>
        <taxon>Agaricomycotina</taxon>
        <taxon>Agaricomycetes</taxon>
        <taxon>Agaricomycetidae</taxon>
        <taxon>Agaricales</taxon>
        <taxon>Pleurotineae</taxon>
        <taxon>Pterulaceae</taxon>
        <taxon>Pterulicium</taxon>
    </lineage>
</organism>
<proteinExistence type="predicted"/>
<dbReference type="Proteomes" id="UP000305067">
    <property type="component" value="Unassembled WGS sequence"/>
</dbReference>
<evidence type="ECO:0000313" key="2">
    <source>
        <dbReference type="Proteomes" id="UP000305067"/>
    </source>
</evidence>
<name>A0A5C3QAS0_9AGAR</name>
<gene>
    <name evidence="1" type="ORF">BDV98DRAFT_183144</name>
</gene>
<evidence type="ECO:0000313" key="1">
    <source>
        <dbReference type="EMBL" id="TFK99092.1"/>
    </source>
</evidence>
<accession>A0A5C3QAS0</accession>
<dbReference type="EMBL" id="ML178835">
    <property type="protein sequence ID" value="TFK99092.1"/>
    <property type="molecule type" value="Genomic_DNA"/>
</dbReference>
<keyword evidence="2" id="KW-1185">Reference proteome</keyword>
<protein>
    <submittedName>
        <fullName evidence="1">Uncharacterized protein</fullName>
    </submittedName>
</protein>